<feature type="compositionally biased region" description="Pro residues" evidence="1">
    <location>
        <begin position="22"/>
        <end position="33"/>
    </location>
</feature>
<protein>
    <submittedName>
        <fullName evidence="2">(northern house mosquito) hypothetical protein</fullName>
    </submittedName>
</protein>
<dbReference type="EMBL" id="HBUE01054493">
    <property type="protein sequence ID" value="CAG6465907.1"/>
    <property type="molecule type" value="Transcribed_RNA"/>
</dbReference>
<dbReference type="EMBL" id="HBUE01054492">
    <property type="protein sequence ID" value="CAG6465905.1"/>
    <property type="molecule type" value="Transcribed_RNA"/>
</dbReference>
<dbReference type="AlphaFoldDB" id="A0A8D8B1W1"/>
<organism evidence="2">
    <name type="scientific">Culex pipiens</name>
    <name type="common">House mosquito</name>
    <dbReference type="NCBI Taxonomy" id="7175"/>
    <lineage>
        <taxon>Eukaryota</taxon>
        <taxon>Metazoa</taxon>
        <taxon>Ecdysozoa</taxon>
        <taxon>Arthropoda</taxon>
        <taxon>Hexapoda</taxon>
        <taxon>Insecta</taxon>
        <taxon>Pterygota</taxon>
        <taxon>Neoptera</taxon>
        <taxon>Endopterygota</taxon>
        <taxon>Diptera</taxon>
        <taxon>Nematocera</taxon>
        <taxon>Culicoidea</taxon>
        <taxon>Culicidae</taxon>
        <taxon>Culicinae</taxon>
        <taxon>Culicini</taxon>
        <taxon>Culex</taxon>
        <taxon>Culex</taxon>
    </lineage>
</organism>
<proteinExistence type="predicted"/>
<feature type="region of interest" description="Disordered" evidence="1">
    <location>
        <begin position="1"/>
        <end position="46"/>
    </location>
</feature>
<sequence>MNHYSWTVPVGRPAVARRGPSQCPPRSPAPGRPPRPRHPCRTVQGQSHRWWGVVHRGTRAASSTARSTSRPIRATRFSAIPIRRWTARARTAWCHCTITNRPVT</sequence>
<accession>A0A8D8B1W1</accession>
<evidence type="ECO:0000256" key="1">
    <source>
        <dbReference type="SAM" id="MobiDB-lite"/>
    </source>
</evidence>
<evidence type="ECO:0000313" key="2">
    <source>
        <dbReference type="EMBL" id="CAG6465903.1"/>
    </source>
</evidence>
<dbReference type="EMBL" id="HBUE01054491">
    <property type="protein sequence ID" value="CAG6465903.1"/>
    <property type="molecule type" value="Transcribed_RNA"/>
</dbReference>
<reference evidence="2" key="1">
    <citation type="submission" date="2021-05" db="EMBL/GenBank/DDBJ databases">
        <authorList>
            <person name="Alioto T."/>
            <person name="Alioto T."/>
            <person name="Gomez Garrido J."/>
        </authorList>
    </citation>
    <scope>NUCLEOTIDE SEQUENCE</scope>
</reference>
<name>A0A8D8B1W1_CULPI</name>